<keyword evidence="1" id="KW-0732">Signal</keyword>
<evidence type="ECO:0000313" key="4">
    <source>
        <dbReference type="Proteomes" id="UP000219621"/>
    </source>
</evidence>
<dbReference type="InterPro" id="IPR011042">
    <property type="entry name" value="6-blade_b-propeller_TolB-like"/>
</dbReference>
<organism evidence="3 4">
    <name type="scientific">Caenispirillum bisanense</name>
    <dbReference type="NCBI Taxonomy" id="414052"/>
    <lineage>
        <taxon>Bacteria</taxon>
        <taxon>Pseudomonadati</taxon>
        <taxon>Pseudomonadota</taxon>
        <taxon>Alphaproteobacteria</taxon>
        <taxon>Rhodospirillales</taxon>
        <taxon>Novispirillaceae</taxon>
        <taxon>Caenispirillum</taxon>
    </lineage>
</organism>
<dbReference type="InterPro" id="IPR012938">
    <property type="entry name" value="Glc/Sorbosone_DH"/>
</dbReference>
<dbReference type="Proteomes" id="UP000219621">
    <property type="component" value="Unassembled WGS sequence"/>
</dbReference>
<dbReference type="Pfam" id="PF07995">
    <property type="entry name" value="GSDH"/>
    <property type="match status" value="1"/>
</dbReference>
<dbReference type="OrthoDB" id="9770043at2"/>
<protein>
    <submittedName>
        <fullName evidence="3">Glucose/arabinose dehydrogenase, beta-propeller fold</fullName>
    </submittedName>
</protein>
<keyword evidence="4" id="KW-1185">Reference proteome</keyword>
<dbReference type="PANTHER" id="PTHR19328:SF75">
    <property type="entry name" value="ALDOSE SUGAR DEHYDROGENASE YLII"/>
    <property type="match status" value="1"/>
</dbReference>
<dbReference type="RefSeq" id="WP_097281461.1">
    <property type="nucleotide sequence ID" value="NZ_OCNJ01000015.1"/>
</dbReference>
<proteinExistence type="predicted"/>
<evidence type="ECO:0000256" key="1">
    <source>
        <dbReference type="SAM" id="SignalP"/>
    </source>
</evidence>
<sequence length="383" mass="41098">MPRSTLAACAAAAILASGPAAAQKPDVGGPEVELQTSAGPIQVKTVAEGLARPWGMDFLPDGRVLVTERPGRLRIVGPDGSLSEPVQGTPEVFSQGQGGLLDVRVHPDFAETGWVYLTFAEPGEGGTASTAVARGKLEGETLTDVEVIFRQEPKVDGGNHFGSRMVFTPDGKLFVGLGERFKFQPAQDLSNHLGTVVRLNADGSVPDDNPFVGRQDAKPEIWSYGHRNIQGGALNPETGEPWFHEHGPRGGDEINIPEAGKNYGWPVVSWGRHYSGDPIPDPPTRPEFADAVFQWTPVIAASGMDFYTGDRFADWQGDLLVGGLVSRSVVRLDVNAREVTEAERLPIGERVRDVQTGPQGDVWVLTDEDNGKLLRLTPAATGQ</sequence>
<dbReference type="Gene3D" id="2.120.10.30">
    <property type="entry name" value="TolB, C-terminal domain"/>
    <property type="match status" value="1"/>
</dbReference>
<feature type="chain" id="PRO_5013261903" evidence="1">
    <location>
        <begin position="23"/>
        <end position="383"/>
    </location>
</feature>
<reference evidence="3 4" key="1">
    <citation type="submission" date="2017-09" db="EMBL/GenBank/DDBJ databases">
        <authorList>
            <person name="Ehlers B."/>
            <person name="Leendertz F.H."/>
        </authorList>
    </citation>
    <scope>NUCLEOTIDE SEQUENCE [LARGE SCALE GENOMIC DNA]</scope>
    <source>
        <strain evidence="3 4">USBA 140</strain>
    </source>
</reference>
<dbReference type="SUPFAM" id="SSF50952">
    <property type="entry name" value="Soluble quinoprotein glucose dehydrogenase"/>
    <property type="match status" value="1"/>
</dbReference>
<name>A0A286GZS6_9PROT</name>
<evidence type="ECO:0000313" key="3">
    <source>
        <dbReference type="EMBL" id="SOE01001.1"/>
    </source>
</evidence>
<dbReference type="PANTHER" id="PTHR19328">
    <property type="entry name" value="HEDGEHOG-INTERACTING PROTEIN"/>
    <property type="match status" value="1"/>
</dbReference>
<evidence type="ECO:0000259" key="2">
    <source>
        <dbReference type="Pfam" id="PF07995"/>
    </source>
</evidence>
<gene>
    <name evidence="3" type="ORF">SAMN05421508_11550</name>
</gene>
<dbReference type="EMBL" id="OCNJ01000015">
    <property type="protein sequence ID" value="SOE01001.1"/>
    <property type="molecule type" value="Genomic_DNA"/>
</dbReference>
<dbReference type="AlphaFoldDB" id="A0A286GZS6"/>
<feature type="domain" description="Glucose/Sorbosone dehydrogenase" evidence="2">
    <location>
        <begin position="50"/>
        <end position="375"/>
    </location>
</feature>
<accession>A0A286GZS6</accession>
<feature type="signal peptide" evidence="1">
    <location>
        <begin position="1"/>
        <end position="22"/>
    </location>
</feature>
<dbReference type="InterPro" id="IPR011041">
    <property type="entry name" value="Quinoprot_gluc/sorb_DH_b-prop"/>
</dbReference>